<keyword evidence="2" id="KW-0560">Oxidoreductase</keyword>
<dbReference type="InterPro" id="IPR044626">
    <property type="entry name" value="AOR-like"/>
</dbReference>
<dbReference type="GO" id="GO:0016628">
    <property type="term" value="F:oxidoreductase activity, acting on the CH-CH group of donors, NAD or NADP as acceptor"/>
    <property type="evidence" value="ECO:0007669"/>
    <property type="project" value="InterPro"/>
</dbReference>
<name>A9NXS2_PICSI</name>
<organism evidence="3">
    <name type="scientific">Picea sitchensis</name>
    <name type="common">Sitka spruce</name>
    <name type="synonym">Pinus sitchensis</name>
    <dbReference type="NCBI Taxonomy" id="3332"/>
    <lineage>
        <taxon>Eukaryota</taxon>
        <taxon>Viridiplantae</taxon>
        <taxon>Streptophyta</taxon>
        <taxon>Embryophyta</taxon>
        <taxon>Tracheophyta</taxon>
        <taxon>Spermatophyta</taxon>
        <taxon>Pinopsida</taxon>
        <taxon>Pinidae</taxon>
        <taxon>Conifers I</taxon>
        <taxon>Pinales</taxon>
        <taxon>Pinaceae</taxon>
        <taxon>Picea</taxon>
    </lineage>
</organism>
<evidence type="ECO:0000256" key="2">
    <source>
        <dbReference type="ARBA" id="ARBA00023002"/>
    </source>
</evidence>
<protein>
    <submittedName>
        <fullName evidence="3">Uncharacterized protein</fullName>
    </submittedName>
</protein>
<proteinExistence type="evidence at transcript level"/>
<reference evidence="3" key="1">
    <citation type="journal article" date="2008" name="BMC Genomics">
        <title>A conifer genomics resource of 200,000 spruce (Picea spp.) ESTs and 6,464 high-quality, sequence-finished full-length cDNAs for Sitka spruce (Picea sitchensis).</title>
        <authorList>
            <person name="Ralph S.G."/>
            <person name="Chun H.J."/>
            <person name="Kolosova N."/>
            <person name="Cooper D."/>
            <person name="Oddy C."/>
            <person name="Ritland C.E."/>
            <person name="Kirkpatrick R."/>
            <person name="Moore R."/>
            <person name="Barber S."/>
            <person name="Holt R.A."/>
            <person name="Jones S.J."/>
            <person name="Marra M.A."/>
            <person name="Douglas C.J."/>
            <person name="Ritland K."/>
            <person name="Bohlmann J."/>
        </authorList>
    </citation>
    <scope>NUCLEOTIDE SEQUENCE</scope>
    <source>
        <tissue evidence="3">Bark</tissue>
    </source>
</reference>
<dbReference type="PANTHER" id="PTHR44573">
    <property type="entry name" value="NADPH-DEPENDENT ALKENAL/ONE OXIDOREDUCTASE, CHLOROPLASTIC"/>
    <property type="match status" value="1"/>
</dbReference>
<dbReference type="AlphaFoldDB" id="A9NXS2"/>
<dbReference type="PANTHER" id="PTHR44573:SF1">
    <property type="entry name" value="NADPH-DEPENDENT ALKENAL_ONE OXIDOREDUCTASE, CHLOROPLASTIC"/>
    <property type="match status" value="1"/>
</dbReference>
<evidence type="ECO:0000313" key="3">
    <source>
        <dbReference type="EMBL" id="ABK25433.1"/>
    </source>
</evidence>
<dbReference type="Gene3D" id="3.90.180.10">
    <property type="entry name" value="Medium-chain alcohol dehydrogenases, catalytic domain"/>
    <property type="match status" value="1"/>
</dbReference>
<evidence type="ECO:0000256" key="1">
    <source>
        <dbReference type="ARBA" id="ARBA00010371"/>
    </source>
</evidence>
<dbReference type="SUPFAM" id="SSF50129">
    <property type="entry name" value="GroES-like"/>
    <property type="match status" value="1"/>
</dbReference>
<dbReference type="InterPro" id="IPR011032">
    <property type="entry name" value="GroES-like_sf"/>
</dbReference>
<comment type="similarity">
    <text evidence="1">Belongs to the zinc-containing alcohol dehydrogenase family. Quinone oxidoreductase subfamily.</text>
</comment>
<accession>A9NXS2</accession>
<dbReference type="EMBL" id="EF086148">
    <property type="protein sequence ID" value="ABK25433.1"/>
    <property type="molecule type" value="mRNA"/>
</dbReference>
<sequence length="79" mass="9049">MQKAWFYNEYGSIDVLQFGEFPVPKPGPGEILLKIRAAALNPVDYKKREGLFRSADCDFPVFTVLCYFFLTEATFRSMG</sequence>